<dbReference type="GO" id="GO:0043856">
    <property type="term" value="F:anti-sigma factor antagonist activity"/>
    <property type="evidence" value="ECO:0007669"/>
    <property type="project" value="InterPro"/>
</dbReference>
<sequence>MPLIITDEEISGHAILAAAGDLDLTTAPQLTSAAVRLIETGTRDIIVDASRLEFCDSSGLSALLRIVGHLGPQGGRLAIVNPHPIVLRVLQLCGLDEAVLIADTVPSAILEFAGAR</sequence>
<feature type="domain" description="STAS" evidence="3">
    <location>
        <begin position="3"/>
        <end position="112"/>
    </location>
</feature>
<evidence type="ECO:0000256" key="2">
    <source>
        <dbReference type="RuleBase" id="RU003749"/>
    </source>
</evidence>
<dbReference type="EMBL" id="JACHMN010000003">
    <property type="protein sequence ID" value="MBB5873442.1"/>
    <property type="molecule type" value="Genomic_DNA"/>
</dbReference>
<dbReference type="NCBIfam" id="TIGR00377">
    <property type="entry name" value="ant_ant_sig"/>
    <property type="match status" value="1"/>
</dbReference>
<dbReference type="InterPro" id="IPR002645">
    <property type="entry name" value="STAS_dom"/>
</dbReference>
<evidence type="ECO:0000256" key="1">
    <source>
        <dbReference type="ARBA" id="ARBA00009013"/>
    </source>
</evidence>
<accession>A0A841C322</accession>
<reference evidence="4 5" key="1">
    <citation type="submission" date="2020-08" db="EMBL/GenBank/DDBJ databases">
        <title>Sequencing the genomes of 1000 actinobacteria strains.</title>
        <authorList>
            <person name="Klenk H.-P."/>
        </authorList>
    </citation>
    <scope>NUCLEOTIDE SEQUENCE [LARGE SCALE GENOMIC DNA]</scope>
    <source>
        <strain evidence="4 5">DSM 45362</strain>
    </source>
</reference>
<dbReference type="InterPro" id="IPR036513">
    <property type="entry name" value="STAS_dom_sf"/>
</dbReference>
<dbReference type="Gene3D" id="3.30.750.24">
    <property type="entry name" value="STAS domain"/>
    <property type="match status" value="1"/>
</dbReference>
<evidence type="ECO:0000259" key="3">
    <source>
        <dbReference type="PROSITE" id="PS50801"/>
    </source>
</evidence>
<comment type="caution">
    <text evidence="4">The sequence shown here is derived from an EMBL/GenBank/DDBJ whole genome shotgun (WGS) entry which is preliminary data.</text>
</comment>
<organism evidence="4 5">
    <name type="scientific">Allocatelliglobosispora scoriae</name>
    <dbReference type="NCBI Taxonomy" id="643052"/>
    <lineage>
        <taxon>Bacteria</taxon>
        <taxon>Bacillati</taxon>
        <taxon>Actinomycetota</taxon>
        <taxon>Actinomycetes</taxon>
        <taxon>Micromonosporales</taxon>
        <taxon>Micromonosporaceae</taxon>
        <taxon>Allocatelliglobosispora</taxon>
    </lineage>
</organism>
<keyword evidence="5" id="KW-1185">Reference proteome</keyword>
<dbReference type="InterPro" id="IPR003658">
    <property type="entry name" value="Anti-sigma_ant"/>
</dbReference>
<dbReference type="SUPFAM" id="SSF52091">
    <property type="entry name" value="SpoIIaa-like"/>
    <property type="match status" value="1"/>
</dbReference>
<proteinExistence type="inferred from homology"/>
<gene>
    <name evidence="4" type="ORF">F4553_006876</name>
</gene>
<dbReference type="AlphaFoldDB" id="A0A841C322"/>
<comment type="similarity">
    <text evidence="1 2">Belongs to the anti-sigma-factor antagonist family.</text>
</comment>
<protein>
    <recommendedName>
        <fullName evidence="2">Anti-sigma factor antagonist</fullName>
    </recommendedName>
</protein>
<dbReference type="PANTHER" id="PTHR33495">
    <property type="entry name" value="ANTI-SIGMA FACTOR ANTAGONIST TM_1081-RELATED-RELATED"/>
    <property type="match status" value="1"/>
</dbReference>
<evidence type="ECO:0000313" key="4">
    <source>
        <dbReference type="EMBL" id="MBB5873442.1"/>
    </source>
</evidence>
<dbReference type="Pfam" id="PF01740">
    <property type="entry name" value="STAS"/>
    <property type="match status" value="1"/>
</dbReference>
<evidence type="ECO:0000313" key="5">
    <source>
        <dbReference type="Proteomes" id="UP000587527"/>
    </source>
</evidence>
<dbReference type="PROSITE" id="PS50801">
    <property type="entry name" value="STAS"/>
    <property type="match status" value="1"/>
</dbReference>
<dbReference type="RefSeq" id="WP_184844665.1">
    <property type="nucleotide sequence ID" value="NZ_JACHMN010000003.1"/>
</dbReference>
<name>A0A841C322_9ACTN</name>
<dbReference type="CDD" id="cd07043">
    <property type="entry name" value="STAS_anti-anti-sigma_factors"/>
    <property type="match status" value="1"/>
</dbReference>
<dbReference type="Proteomes" id="UP000587527">
    <property type="component" value="Unassembled WGS sequence"/>
</dbReference>
<dbReference type="PANTHER" id="PTHR33495:SF2">
    <property type="entry name" value="ANTI-SIGMA FACTOR ANTAGONIST TM_1081-RELATED"/>
    <property type="match status" value="1"/>
</dbReference>